<evidence type="ECO:0000256" key="1">
    <source>
        <dbReference type="SAM" id="MobiDB-lite"/>
    </source>
</evidence>
<reference evidence="2" key="1">
    <citation type="submission" date="2021-01" db="EMBL/GenBank/DDBJ databases">
        <authorList>
            <consortium name="Genoscope - CEA"/>
            <person name="William W."/>
        </authorList>
    </citation>
    <scope>NUCLEOTIDE SEQUENCE</scope>
</reference>
<name>A0A816KPZ1_BRANA</name>
<sequence length="112" mass="12762">MNLRSKGSTNLEPRVENIKALERELGRRRREREKQAHLHRLGLEMERNPNQPEGVYEVDDHRQNVQEVPPGAAQEGNGQGAANLRPRQPQLQARAIGTYDQPNINGNRLGIR</sequence>
<protein>
    <submittedName>
        <fullName evidence="2">(rape) hypothetical protein</fullName>
    </submittedName>
</protein>
<proteinExistence type="predicted"/>
<dbReference type="AlphaFoldDB" id="A0A816KPZ1"/>
<dbReference type="EMBL" id="HG994366">
    <property type="protein sequence ID" value="CAF1917714.1"/>
    <property type="molecule type" value="Genomic_DNA"/>
</dbReference>
<dbReference type="Proteomes" id="UP001295469">
    <property type="component" value="Chromosome C02"/>
</dbReference>
<feature type="region of interest" description="Disordered" evidence="1">
    <location>
        <begin position="69"/>
        <end position="112"/>
    </location>
</feature>
<feature type="non-terminal residue" evidence="2">
    <location>
        <position position="112"/>
    </location>
</feature>
<accession>A0A816KPZ1</accession>
<feature type="compositionally biased region" description="Low complexity" evidence="1">
    <location>
        <begin position="71"/>
        <end position="83"/>
    </location>
</feature>
<evidence type="ECO:0000313" key="2">
    <source>
        <dbReference type="EMBL" id="CAF1917714.1"/>
    </source>
</evidence>
<organism evidence="2">
    <name type="scientific">Brassica napus</name>
    <name type="common">Rape</name>
    <dbReference type="NCBI Taxonomy" id="3708"/>
    <lineage>
        <taxon>Eukaryota</taxon>
        <taxon>Viridiplantae</taxon>
        <taxon>Streptophyta</taxon>
        <taxon>Embryophyta</taxon>
        <taxon>Tracheophyta</taxon>
        <taxon>Spermatophyta</taxon>
        <taxon>Magnoliopsida</taxon>
        <taxon>eudicotyledons</taxon>
        <taxon>Gunneridae</taxon>
        <taxon>Pentapetalae</taxon>
        <taxon>rosids</taxon>
        <taxon>malvids</taxon>
        <taxon>Brassicales</taxon>
        <taxon>Brassicaceae</taxon>
        <taxon>Brassiceae</taxon>
        <taxon>Brassica</taxon>
    </lineage>
</organism>
<gene>
    <name evidence="2" type="ORF">DARMORV10_C02P42030.1</name>
</gene>